<proteinExistence type="predicted"/>
<comment type="caution">
    <text evidence="1">The sequence shown here is derived from an EMBL/GenBank/DDBJ whole genome shotgun (WGS) entry which is preliminary data.</text>
</comment>
<reference evidence="1" key="1">
    <citation type="submission" date="2021-01" db="EMBL/GenBank/DDBJ databases">
        <title>Whole genome shotgun sequence of Actinoplanes capillaceus NBRC 16408.</title>
        <authorList>
            <person name="Komaki H."/>
            <person name="Tamura T."/>
        </authorList>
    </citation>
    <scope>NUCLEOTIDE SEQUENCE [LARGE SCALE GENOMIC DNA]</scope>
    <source>
        <strain evidence="1">NBRC 16408</strain>
    </source>
</reference>
<accession>A0ABQ3WX92</accession>
<evidence type="ECO:0000313" key="1">
    <source>
        <dbReference type="EMBL" id="GID50911.1"/>
    </source>
</evidence>
<sequence>MINPVRFPTSGAPGTKTPAREALGAGAWRKVETPVGCDPNRVTPHRAVPYYYGPYATRRRTT</sequence>
<organism evidence="1">
    <name type="scientific">Actinoplanes campanulatus</name>
    <dbReference type="NCBI Taxonomy" id="113559"/>
    <lineage>
        <taxon>Bacteria</taxon>
        <taxon>Bacillati</taxon>
        <taxon>Actinomycetota</taxon>
        <taxon>Actinomycetes</taxon>
        <taxon>Micromonosporales</taxon>
        <taxon>Micromonosporaceae</taxon>
        <taxon>Actinoplanes</taxon>
    </lineage>
</organism>
<dbReference type="EMBL" id="BOMF01000164">
    <property type="protein sequence ID" value="GID50911.1"/>
    <property type="molecule type" value="Genomic_DNA"/>
</dbReference>
<name>A0ABQ3WX92_9ACTN</name>
<gene>
    <name evidence="1" type="ORF">Aca07nite_81860</name>
</gene>
<protein>
    <submittedName>
        <fullName evidence="1">Uncharacterized protein</fullName>
    </submittedName>
</protein>